<keyword evidence="4" id="KW-1185">Reference proteome</keyword>
<feature type="compositionally biased region" description="Basic and acidic residues" evidence="1">
    <location>
        <begin position="207"/>
        <end position="216"/>
    </location>
</feature>
<protein>
    <recommendedName>
        <fullName evidence="2">Plasmid pRiA4b Orf3-like domain-containing protein</fullName>
    </recommendedName>
</protein>
<evidence type="ECO:0000259" key="2">
    <source>
        <dbReference type="Pfam" id="PF07929"/>
    </source>
</evidence>
<dbReference type="Pfam" id="PF07929">
    <property type="entry name" value="PRiA4_ORF3"/>
    <property type="match status" value="1"/>
</dbReference>
<feature type="domain" description="Plasmid pRiA4b Orf3-like" evidence="2">
    <location>
        <begin position="58"/>
        <end position="217"/>
    </location>
</feature>
<dbReference type="EMBL" id="JAAMPI010000120">
    <property type="protein sequence ID" value="KAF4635428.1"/>
    <property type="molecule type" value="Genomic_DNA"/>
</dbReference>
<dbReference type="Proteomes" id="UP000566819">
    <property type="component" value="Unassembled WGS sequence"/>
</dbReference>
<dbReference type="PANTHER" id="PTHR41878">
    <property type="entry name" value="LEXA REPRESSOR-RELATED"/>
    <property type="match status" value="1"/>
</dbReference>
<reference evidence="3 4" key="1">
    <citation type="submission" date="2020-03" db="EMBL/GenBank/DDBJ databases">
        <title>Draft Genome Sequence of Cudoniella acicularis.</title>
        <authorList>
            <person name="Buettner E."/>
            <person name="Kellner H."/>
        </authorList>
    </citation>
    <scope>NUCLEOTIDE SEQUENCE [LARGE SCALE GENOMIC DNA]</scope>
    <source>
        <strain evidence="3 4">DSM 108380</strain>
    </source>
</reference>
<dbReference type="Gene3D" id="3.10.290.30">
    <property type="entry name" value="MM3350-like"/>
    <property type="match status" value="1"/>
</dbReference>
<evidence type="ECO:0000313" key="4">
    <source>
        <dbReference type="Proteomes" id="UP000566819"/>
    </source>
</evidence>
<dbReference type="InterPro" id="IPR012912">
    <property type="entry name" value="Plasmid_pRiA4b_Orf3-like"/>
</dbReference>
<name>A0A8H4W5X3_9HELO</name>
<comment type="caution">
    <text evidence="3">The sequence shown here is derived from an EMBL/GenBank/DDBJ whole genome shotgun (WGS) entry which is preliminary data.</text>
</comment>
<organism evidence="3 4">
    <name type="scientific">Cudoniella acicularis</name>
    <dbReference type="NCBI Taxonomy" id="354080"/>
    <lineage>
        <taxon>Eukaryota</taxon>
        <taxon>Fungi</taxon>
        <taxon>Dikarya</taxon>
        <taxon>Ascomycota</taxon>
        <taxon>Pezizomycotina</taxon>
        <taxon>Leotiomycetes</taxon>
        <taxon>Helotiales</taxon>
        <taxon>Tricladiaceae</taxon>
        <taxon>Cudoniella</taxon>
    </lineage>
</organism>
<evidence type="ECO:0000313" key="3">
    <source>
        <dbReference type="EMBL" id="KAF4635428.1"/>
    </source>
</evidence>
<dbReference type="PANTHER" id="PTHR41878:SF1">
    <property type="entry name" value="TNPR PROTEIN"/>
    <property type="match status" value="1"/>
</dbReference>
<gene>
    <name evidence="3" type="ORF">G7Y89_g2670</name>
</gene>
<proteinExistence type="predicted"/>
<accession>A0A8H4W5X3</accession>
<dbReference type="AlphaFoldDB" id="A0A8H4W5X3"/>
<dbReference type="SUPFAM" id="SSF159941">
    <property type="entry name" value="MM3350-like"/>
    <property type="match status" value="1"/>
</dbReference>
<sequence>MTHREVVRVGLADMDRIRAAGTENSIFDQPKCGLCNIIQTEERKLLQCGRCKQTKYCTLQIAFGSASTHTYDFKIKDPNAEPEPEFNLMSYISRKAAQDAARFSGGQFQMLDPVRTSFESMRTTQIDNQKIKLSKVLDNKKYEEAGIEYGYDFGDHWAHQIKVIGRSNATGRFQCLDGESHGFAEDVGGVKGWLKLREAYKTTTPNKEQKEKRKWFENVASNGDPKGLGNGRDRLWDKASINRS</sequence>
<dbReference type="OrthoDB" id="245563at2759"/>
<dbReference type="InterPro" id="IPR024047">
    <property type="entry name" value="MM3350-like_sf"/>
</dbReference>
<feature type="region of interest" description="Disordered" evidence="1">
    <location>
        <begin position="203"/>
        <end position="244"/>
    </location>
</feature>
<evidence type="ECO:0000256" key="1">
    <source>
        <dbReference type="SAM" id="MobiDB-lite"/>
    </source>
</evidence>